<feature type="non-terminal residue" evidence="2">
    <location>
        <position position="1"/>
    </location>
</feature>
<dbReference type="GO" id="GO:0005524">
    <property type="term" value="F:ATP binding"/>
    <property type="evidence" value="ECO:0007669"/>
    <property type="project" value="InterPro"/>
</dbReference>
<dbReference type="GO" id="GO:0005829">
    <property type="term" value="C:cytosol"/>
    <property type="evidence" value="ECO:0007669"/>
    <property type="project" value="TreeGrafter"/>
</dbReference>
<dbReference type="PANTHER" id="PTHR30153:SF2">
    <property type="entry name" value="REPLICATIVE DNA HELICASE"/>
    <property type="match status" value="1"/>
</dbReference>
<accession>A0A7X2XNG4</accession>
<evidence type="ECO:0000259" key="1">
    <source>
        <dbReference type="PROSITE" id="PS51199"/>
    </source>
</evidence>
<sequence length="86" mass="9001">VGSVTGLTTGFPVLDELTLGLHPKELVIVGGVPSMGKTTFAMNIVENAFKSGIAGAGVVFSMEMGENAIMEKMFASLGRITSHNMR</sequence>
<evidence type="ECO:0000313" key="3">
    <source>
        <dbReference type="Proteomes" id="UP000467349"/>
    </source>
</evidence>
<dbReference type="PANTHER" id="PTHR30153">
    <property type="entry name" value="REPLICATIVE DNA HELICASE DNAB"/>
    <property type="match status" value="1"/>
</dbReference>
<proteinExistence type="predicted"/>
<dbReference type="PROSITE" id="PS51199">
    <property type="entry name" value="SF4_HELICASE"/>
    <property type="match status" value="1"/>
</dbReference>
<feature type="domain" description="SF4 helicase" evidence="1">
    <location>
        <begin position="1"/>
        <end position="86"/>
    </location>
</feature>
<reference evidence="2 3" key="1">
    <citation type="submission" date="2019-11" db="EMBL/GenBank/DDBJ databases">
        <title>Growth characteristics of pneumococcus vary with the chemical composition of the capsule and with environmental conditions.</title>
        <authorList>
            <person name="Tothpal A."/>
            <person name="Desobry K."/>
            <person name="Joshi S."/>
            <person name="Wyllie A.L."/>
            <person name="Weinberger D.M."/>
        </authorList>
    </citation>
    <scope>NUCLEOTIDE SEQUENCE [LARGE SCALE GENOMIC DNA]</scope>
    <source>
        <strain evidence="3">pnumococcus09N</strain>
    </source>
</reference>
<dbReference type="Proteomes" id="UP000467349">
    <property type="component" value="Unassembled WGS sequence"/>
</dbReference>
<keyword evidence="2" id="KW-0067">ATP-binding</keyword>
<dbReference type="Gene3D" id="3.40.50.300">
    <property type="entry name" value="P-loop containing nucleotide triphosphate hydrolases"/>
    <property type="match status" value="1"/>
</dbReference>
<organism evidence="2 3">
    <name type="scientific">Streptococcus pneumoniae</name>
    <dbReference type="NCBI Taxonomy" id="1313"/>
    <lineage>
        <taxon>Bacteria</taxon>
        <taxon>Bacillati</taxon>
        <taxon>Bacillota</taxon>
        <taxon>Bacilli</taxon>
        <taxon>Lactobacillales</taxon>
        <taxon>Streptococcaceae</taxon>
        <taxon>Streptococcus</taxon>
    </lineage>
</organism>
<evidence type="ECO:0000313" key="2">
    <source>
        <dbReference type="EMBL" id="MTV44697.1"/>
    </source>
</evidence>
<dbReference type="InterPro" id="IPR007694">
    <property type="entry name" value="DNA_helicase_DnaB-like_C"/>
</dbReference>
<dbReference type="EMBL" id="WNHU01000698">
    <property type="protein sequence ID" value="MTV44697.1"/>
    <property type="molecule type" value="Genomic_DNA"/>
</dbReference>
<keyword evidence="2" id="KW-0347">Helicase</keyword>
<comment type="caution">
    <text evidence="2">The sequence shown here is derived from an EMBL/GenBank/DDBJ whole genome shotgun (WGS) entry which is preliminary data.</text>
</comment>
<keyword evidence="2" id="KW-0547">Nucleotide-binding</keyword>
<dbReference type="GO" id="GO:0003678">
    <property type="term" value="F:DNA helicase activity"/>
    <property type="evidence" value="ECO:0007669"/>
    <property type="project" value="InterPro"/>
</dbReference>
<protein>
    <submittedName>
        <fullName evidence="2">Replicative DNA helicase</fullName>
    </submittedName>
</protein>
<feature type="non-terminal residue" evidence="2">
    <location>
        <position position="86"/>
    </location>
</feature>
<dbReference type="InterPro" id="IPR027417">
    <property type="entry name" value="P-loop_NTPase"/>
</dbReference>
<gene>
    <name evidence="2" type="ORF">GM545_14280</name>
</gene>
<dbReference type="Pfam" id="PF03796">
    <property type="entry name" value="DnaB_C"/>
    <property type="match status" value="1"/>
</dbReference>
<name>A0A7X2XNG4_STREE</name>
<keyword evidence="2" id="KW-0378">Hydrolase</keyword>
<dbReference type="SUPFAM" id="SSF52540">
    <property type="entry name" value="P-loop containing nucleoside triphosphate hydrolases"/>
    <property type="match status" value="1"/>
</dbReference>
<dbReference type="RefSeq" id="WP_330159115.1">
    <property type="nucleotide sequence ID" value="NZ_WNHU01000698.1"/>
</dbReference>
<dbReference type="GO" id="GO:0006260">
    <property type="term" value="P:DNA replication"/>
    <property type="evidence" value="ECO:0007669"/>
    <property type="project" value="InterPro"/>
</dbReference>
<dbReference type="AlphaFoldDB" id="A0A7X2XNG4"/>